<protein>
    <submittedName>
        <fullName evidence="2">Uncharacterized protein</fullName>
    </submittedName>
</protein>
<reference evidence="2 3" key="1">
    <citation type="journal article" date="2013" name="Front. Microbiol.">
        <title>Comparative genomic analyses of the cyanobacterium, Lyngbya aestuarii BL J, a powerful hydrogen producer.</title>
        <authorList>
            <person name="Kothari A."/>
            <person name="Vaughn M."/>
            <person name="Garcia-Pichel F."/>
        </authorList>
    </citation>
    <scope>NUCLEOTIDE SEQUENCE [LARGE SCALE GENOMIC DNA]</scope>
    <source>
        <strain evidence="2 3">BL J</strain>
    </source>
</reference>
<keyword evidence="1" id="KW-0812">Transmembrane</keyword>
<dbReference type="PATRIC" id="fig|1348334.3.peg.2207"/>
<dbReference type="EMBL" id="AUZM01000018">
    <property type="protein sequence ID" value="ERT07774.1"/>
    <property type="molecule type" value="Genomic_DNA"/>
</dbReference>
<name>U7QIH5_9CYAN</name>
<accession>U7QIH5</accession>
<proteinExistence type="predicted"/>
<keyword evidence="1" id="KW-1133">Transmembrane helix</keyword>
<feature type="transmembrane region" description="Helical" evidence="1">
    <location>
        <begin position="12"/>
        <end position="32"/>
    </location>
</feature>
<keyword evidence="1" id="KW-0472">Membrane</keyword>
<dbReference type="AlphaFoldDB" id="U7QIH5"/>
<dbReference type="Proteomes" id="UP000017127">
    <property type="component" value="Unassembled WGS sequence"/>
</dbReference>
<organism evidence="2 3">
    <name type="scientific">Lyngbya aestuarii BL J</name>
    <dbReference type="NCBI Taxonomy" id="1348334"/>
    <lineage>
        <taxon>Bacteria</taxon>
        <taxon>Bacillati</taxon>
        <taxon>Cyanobacteriota</taxon>
        <taxon>Cyanophyceae</taxon>
        <taxon>Oscillatoriophycideae</taxon>
        <taxon>Oscillatoriales</taxon>
        <taxon>Microcoleaceae</taxon>
        <taxon>Lyngbya</taxon>
    </lineage>
</organism>
<comment type="caution">
    <text evidence="2">The sequence shown here is derived from an EMBL/GenBank/DDBJ whole genome shotgun (WGS) entry which is preliminary data.</text>
</comment>
<evidence type="ECO:0000313" key="2">
    <source>
        <dbReference type="EMBL" id="ERT07774.1"/>
    </source>
</evidence>
<sequence length="185" mass="20773">MTKKQYNILARSLFTVPILGLINLSGITLSVGNTSQTIAQSTEVPMTLEYGEGMYTMIVPNQDTTQSAYGGQLRLYDVHIAKMFEMTYDECQQMQRQYGQDAGGRNWFYQAGNGSIEMGEFYISCNLANQIVDTYGLGQSEPTVVKNFVEHTGVYTETRSIPILDITGSKVSQWINFVQGFKSRR</sequence>
<gene>
    <name evidence="2" type="ORF">M595_2273</name>
</gene>
<keyword evidence="3" id="KW-1185">Reference proteome</keyword>
<dbReference type="RefSeq" id="WP_023066090.1">
    <property type="nucleotide sequence ID" value="NZ_AUZM01000018.1"/>
</dbReference>
<evidence type="ECO:0000256" key="1">
    <source>
        <dbReference type="SAM" id="Phobius"/>
    </source>
</evidence>
<evidence type="ECO:0000313" key="3">
    <source>
        <dbReference type="Proteomes" id="UP000017127"/>
    </source>
</evidence>